<dbReference type="Gene3D" id="3.40.50.150">
    <property type="entry name" value="Vaccinia Virus protein VP39"/>
    <property type="match status" value="1"/>
</dbReference>
<dbReference type="CDD" id="cd02440">
    <property type="entry name" value="AdoMet_MTases"/>
    <property type="match status" value="1"/>
</dbReference>
<accession>A0A1Q2C7F3</accession>
<proteinExistence type="predicted"/>
<dbReference type="PANTHER" id="PTHR43591:SF24">
    <property type="entry name" value="2-METHOXY-6-POLYPRENYL-1,4-BENZOQUINOL METHYLASE, MITOCHONDRIAL"/>
    <property type="match status" value="1"/>
</dbReference>
<evidence type="ECO:0000313" key="2">
    <source>
        <dbReference type="EMBL" id="AQP39499.1"/>
    </source>
</evidence>
<dbReference type="InterPro" id="IPR029063">
    <property type="entry name" value="SAM-dependent_MTases_sf"/>
</dbReference>
<dbReference type="InterPro" id="IPR041698">
    <property type="entry name" value="Methyltransf_25"/>
</dbReference>
<organism evidence="2 3">
    <name type="scientific">Anaerostipes hadrus</name>
    <dbReference type="NCBI Taxonomy" id="649756"/>
    <lineage>
        <taxon>Bacteria</taxon>
        <taxon>Bacillati</taxon>
        <taxon>Bacillota</taxon>
        <taxon>Clostridia</taxon>
        <taxon>Lachnospirales</taxon>
        <taxon>Lachnospiraceae</taxon>
        <taxon>Anaerostipes</taxon>
    </lineage>
</organism>
<evidence type="ECO:0000313" key="3">
    <source>
        <dbReference type="Proteomes" id="UP000188159"/>
    </source>
</evidence>
<dbReference type="PANTHER" id="PTHR43591">
    <property type="entry name" value="METHYLTRANSFERASE"/>
    <property type="match status" value="1"/>
</dbReference>
<dbReference type="GO" id="GO:0032259">
    <property type="term" value="P:methylation"/>
    <property type="evidence" value="ECO:0007669"/>
    <property type="project" value="UniProtKB-KW"/>
</dbReference>
<keyword evidence="2" id="KW-0489">Methyltransferase</keyword>
<keyword evidence="2" id="KW-0808">Transferase</keyword>
<dbReference type="GO" id="GO:0008168">
    <property type="term" value="F:methyltransferase activity"/>
    <property type="evidence" value="ECO:0007669"/>
    <property type="project" value="UniProtKB-KW"/>
</dbReference>
<protein>
    <submittedName>
        <fullName evidence="2">Methyltransferase</fullName>
    </submittedName>
</protein>
<dbReference type="Pfam" id="PF13649">
    <property type="entry name" value="Methyltransf_25"/>
    <property type="match status" value="1"/>
</dbReference>
<feature type="domain" description="Methyltransferase" evidence="1">
    <location>
        <begin position="40"/>
        <end position="129"/>
    </location>
</feature>
<dbReference type="OrthoDB" id="9791837at2"/>
<sequence>MKVNKETAYKPQGIRKEFLMRDALRDEMIKKICVRDTDNILDVGCGDGTFLHELTRWKDVEGYGIDESEDKILIAKQTWPELHFETGYSDFLSFDDNSFRVITVCDDFHTFKDPQKFVNEAFRVLVPGGRLYIGESALPEALRIVSNIPSYLTSGDDRRHSTYETLEYFKNAGLTKFRVYKKKRLLLISAKKPLE</sequence>
<gene>
    <name evidence="2" type="ORF">DO83_07800</name>
</gene>
<reference evidence="2 3" key="1">
    <citation type="journal article" date="2016" name="Sci. Rep.">
        <title>Accelerated dysbiosis of gut microbiota during aggravation of DSS-induced colitis by a butyrate-producing bacterium.</title>
        <authorList>
            <person name="Zhang Q."/>
            <person name="Wu Y."/>
            <person name="Wang J."/>
            <person name="Wu G."/>
            <person name="Long W."/>
            <person name="Xue Z."/>
            <person name="Wang L."/>
            <person name="Zhang X."/>
            <person name="Pang X."/>
            <person name="Zhao Y."/>
            <person name="Zhao L."/>
            <person name="Zhang C."/>
        </authorList>
    </citation>
    <scope>NUCLEOTIDE SEQUENCE [LARGE SCALE GENOMIC DNA]</scope>
    <source>
        <strain evidence="2 3">BPB5</strain>
    </source>
</reference>
<dbReference type="EMBL" id="CP012098">
    <property type="protein sequence ID" value="AQP39499.1"/>
    <property type="molecule type" value="Genomic_DNA"/>
</dbReference>
<dbReference type="Proteomes" id="UP000188159">
    <property type="component" value="Chromosome"/>
</dbReference>
<evidence type="ECO:0000259" key="1">
    <source>
        <dbReference type="Pfam" id="PF13649"/>
    </source>
</evidence>
<dbReference type="SUPFAM" id="SSF53335">
    <property type="entry name" value="S-adenosyl-L-methionine-dependent methyltransferases"/>
    <property type="match status" value="1"/>
</dbReference>
<dbReference type="AlphaFoldDB" id="A0A1Q2C7F3"/>
<name>A0A1Q2C7F3_ANAHA</name>